<name>A0A948WYN6_9GAMM</name>
<dbReference type="PROSITE" id="PS00502">
    <property type="entry name" value="POLYGALACTURONASE"/>
    <property type="match status" value="1"/>
</dbReference>
<dbReference type="GO" id="GO:0005975">
    <property type="term" value="P:carbohydrate metabolic process"/>
    <property type="evidence" value="ECO:0007669"/>
    <property type="project" value="InterPro"/>
</dbReference>
<evidence type="ECO:0000313" key="6">
    <source>
        <dbReference type="EMBL" id="MBU3843973.1"/>
    </source>
</evidence>
<dbReference type="PANTHER" id="PTHR31339:SF9">
    <property type="entry name" value="PLASMIN AND FIBRONECTIN-BINDING PROTEIN A"/>
    <property type="match status" value="1"/>
</dbReference>
<dbReference type="InterPro" id="IPR006626">
    <property type="entry name" value="PbH1"/>
</dbReference>
<evidence type="ECO:0000256" key="3">
    <source>
        <dbReference type="ARBA" id="ARBA00023295"/>
    </source>
</evidence>
<evidence type="ECO:0000256" key="2">
    <source>
        <dbReference type="ARBA" id="ARBA00022801"/>
    </source>
</evidence>
<gene>
    <name evidence="6" type="ORF">H9847_03765</name>
</gene>
<keyword evidence="3 4" id="KW-0326">Glycosidase</keyword>
<keyword evidence="5" id="KW-0732">Signal</keyword>
<dbReference type="Pfam" id="PF00295">
    <property type="entry name" value="Glyco_hydro_28"/>
    <property type="match status" value="1"/>
</dbReference>
<dbReference type="PANTHER" id="PTHR31339">
    <property type="entry name" value="PECTIN LYASE-RELATED"/>
    <property type="match status" value="1"/>
</dbReference>
<feature type="chain" id="PRO_5037025218" evidence="5">
    <location>
        <begin position="21"/>
        <end position="462"/>
    </location>
</feature>
<keyword evidence="2 4" id="KW-0378">Hydrolase</keyword>
<dbReference type="SMART" id="SM00710">
    <property type="entry name" value="PbH1"/>
    <property type="match status" value="6"/>
</dbReference>
<dbReference type="InterPro" id="IPR051801">
    <property type="entry name" value="GH28_Enzymes"/>
</dbReference>
<comment type="caution">
    <text evidence="6">The sequence shown here is derived from an EMBL/GenBank/DDBJ whole genome shotgun (WGS) entry which is preliminary data.</text>
</comment>
<feature type="signal peptide" evidence="5">
    <location>
        <begin position="1"/>
        <end position="20"/>
    </location>
</feature>
<dbReference type="Proteomes" id="UP000733611">
    <property type="component" value="Unassembled WGS sequence"/>
</dbReference>
<reference evidence="6" key="1">
    <citation type="journal article" date="2021" name="PeerJ">
        <title>Extensive microbial diversity within the chicken gut microbiome revealed by metagenomics and culture.</title>
        <authorList>
            <person name="Gilroy R."/>
            <person name="Ravi A."/>
            <person name="Getino M."/>
            <person name="Pursley I."/>
            <person name="Horton D.L."/>
            <person name="Alikhan N.F."/>
            <person name="Baker D."/>
            <person name="Gharbi K."/>
            <person name="Hall N."/>
            <person name="Watson M."/>
            <person name="Adriaenssens E.M."/>
            <person name="Foster-Nyarko E."/>
            <person name="Jarju S."/>
            <person name="Secka A."/>
            <person name="Antonio M."/>
            <person name="Oren A."/>
            <person name="Chaudhuri R.R."/>
            <person name="La Ragione R."/>
            <person name="Hildebrand F."/>
            <person name="Pallen M.J."/>
        </authorList>
    </citation>
    <scope>NUCLEOTIDE SEQUENCE</scope>
    <source>
        <strain evidence="6">378</strain>
    </source>
</reference>
<sequence length="462" mass="48966">MRKSFLALAIAGLFSTTVMAATGNDATTGAATDATTGANTAYRLCLPEDFGGKADGKTLNTRAIQQAIDKCAAQGGGEVRLSKGLWLSGPLQLKSNIMLNITANATLKADNREQDFVAAYIGRPTQANEAFILANNAQNVMLTGSGTIDGSGKELWWDEALKVRAAVRSGNTAEFEKRFPNVKLANGMPRPWLIEFNNVTGGMIYGLNIQNSPMWNVVIRNSEEIGVDGVKISAPTDSPNTDGIDIVSSNRVHVENVEIFTGDDNIAIKSGVDQGTAEPSQNILIENSVMHAGHGISIGSETANGIGAVTVRNTTFDATENGIRIKSARDRGNKIGPLEVNNVTMENVATPILVTFSYAGNSGAEGLGLVEPLDRQEVTATTPCVDGVHINELKATGANIAALLSGLPESIVHNVVLENVYIESKLGIQARYVDGSIINTRIEASEGEPIVRGPDYGMREAR</sequence>
<evidence type="ECO:0000256" key="1">
    <source>
        <dbReference type="ARBA" id="ARBA00008834"/>
    </source>
</evidence>
<dbReference type="EMBL" id="JAHLFE010000070">
    <property type="protein sequence ID" value="MBU3843973.1"/>
    <property type="molecule type" value="Genomic_DNA"/>
</dbReference>
<proteinExistence type="inferred from homology"/>
<dbReference type="InterPro" id="IPR000743">
    <property type="entry name" value="Glyco_hydro_28"/>
</dbReference>
<protein>
    <submittedName>
        <fullName evidence="6">Uncharacterized protein</fullName>
    </submittedName>
</protein>
<dbReference type="GO" id="GO:0004650">
    <property type="term" value="F:polygalacturonase activity"/>
    <property type="evidence" value="ECO:0007669"/>
    <property type="project" value="InterPro"/>
</dbReference>
<dbReference type="SUPFAM" id="SSF51126">
    <property type="entry name" value="Pectin lyase-like"/>
    <property type="match status" value="1"/>
</dbReference>
<accession>A0A948WYN6</accession>
<organism evidence="6 7">
    <name type="scientific">Candidatus Anaerobiospirillum pullicola</name>
    <dbReference type="NCBI Taxonomy" id="2838451"/>
    <lineage>
        <taxon>Bacteria</taxon>
        <taxon>Pseudomonadati</taxon>
        <taxon>Pseudomonadota</taxon>
        <taxon>Gammaproteobacteria</taxon>
        <taxon>Aeromonadales</taxon>
        <taxon>Succinivibrionaceae</taxon>
        <taxon>Anaerobiospirillum</taxon>
    </lineage>
</organism>
<evidence type="ECO:0000256" key="5">
    <source>
        <dbReference type="SAM" id="SignalP"/>
    </source>
</evidence>
<dbReference type="AlphaFoldDB" id="A0A948WYN6"/>
<evidence type="ECO:0000256" key="4">
    <source>
        <dbReference type="RuleBase" id="RU361169"/>
    </source>
</evidence>
<dbReference type="InterPro" id="IPR012334">
    <property type="entry name" value="Pectin_lyas_fold"/>
</dbReference>
<comment type="similarity">
    <text evidence="1 4">Belongs to the glycosyl hydrolase 28 family.</text>
</comment>
<dbReference type="InterPro" id="IPR011050">
    <property type="entry name" value="Pectin_lyase_fold/virulence"/>
</dbReference>
<dbReference type="Gene3D" id="2.160.20.10">
    <property type="entry name" value="Single-stranded right-handed beta-helix, Pectin lyase-like"/>
    <property type="match status" value="1"/>
</dbReference>
<reference evidence="6" key="2">
    <citation type="submission" date="2021-04" db="EMBL/GenBank/DDBJ databases">
        <authorList>
            <person name="Gilroy R."/>
        </authorList>
    </citation>
    <scope>NUCLEOTIDE SEQUENCE</scope>
    <source>
        <strain evidence="6">378</strain>
    </source>
</reference>
<evidence type="ECO:0000313" key="7">
    <source>
        <dbReference type="Proteomes" id="UP000733611"/>
    </source>
</evidence>